<protein>
    <submittedName>
        <fullName evidence="4">Uncharacterized protein DUF58</fullName>
    </submittedName>
</protein>
<evidence type="ECO:0000259" key="3">
    <source>
        <dbReference type="Pfam" id="PF01882"/>
    </source>
</evidence>
<dbReference type="RefSeq" id="WP_130281561.1">
    <property type="nucleotide sequence ID" value="NZ_SGXT01000013.1"/>
</dbReference>
<sequence length="422" mass="44711">MPRPTLRGVIFALAGTAIIALAYVVERPELLAVGVVAAAAPIVALVVVASGRPRVRVHRHLDPVVATVGEPVSVTVTVAGRARAAEWVERVPMRPGFAGPGRLPDVRRTRPARLTYRYWPAERGLVSVGPLLIEERDPFALAVRVTDTAAEATQLVVPEVLPLAAGPVPEPSTEAGPRSSRSRERADDDVVTREYRDGDALRRVHWRVTARHGELMVRQDEPQAGPHSRLIVDTDLAGYADIERRGLRPGPPSGPSFEWAVRMAASSAAHLVERGYAVDLRTSTPQAPQPPLADAPGISAALAPVLGELALLRSVAADGTPPPLEAHPSVPLIAIASAPQPSTIDWMLAQRAPGTVAVLLLVAPHGAADAPEVLALADEFTRAGWQVARVDPNVPVDAAWRRLIDGQPAPAEATAILRGATP</sequence>
<keyword evidence="2" id="KW-0812">Transmembrane</keyword>
<feature type="transmembrane region" description="Helical" evidence="2">
    <location>
        <begin position="31"/>
        <end position="49"/>
    </location>
</feature>
<dbReference type="OrthoDB" id="9812729at2"/>
<keyword evidence="2" id="KW-0472">Membrane</keyword>
<dbReference type="AlphaFoldDB" id="A0A4Q7TP83"/>
<feature type="region of interest" description="Disordered" evidence="1">
    <location>
        <begin position="164"/>
        <end position="191"/>
    </location>
</feature>
<name>A0A4Q7TP83_9MICO</name>
<accession>A0A4Q7TP83</accession>
<feature type="transmembrane region" description="Helical" evidence="2">
    <location>
        <begin position="7"/>
        <end position="25"/>
    </location>
</feature>
<dbReference type="Pfam" id="PF01882">
    <property type="entry name" value="DUF58"/>
    <property type="match status" value="1"/>
</dbReference>
<gene>
    <name evidence="4" type="ORF">EV140_0949</name>
</gene>
<evidence type="ECO:0000256" key="2">
    <source>
        <dbReference type="SAM" id="Phobius"/>
    </source>
</evidence>
<feature type="domain" description="DUF58" evidence="3">
    <location>
        <begin position="192"/>
        <end position="234"/>
    </location>
</feature>
<dbReference type="Proteomes" id="UP000292408">
    <property type="component" value="Unassembled WGS sequence"/>
</dbReference>
<dbReference type="EMBL" id="SGXT01000013">
    <property type="protein sequence ID" value="RZT62423.1"/>
    <property type="molecule type" value="Genomic_DNA"/>
</dbReference>
<organism evidence="4 5">
    <name type="scientific">Microcella alkaliphila</name>
    <dbReference type="NCBI Taxonomy" id="279828"/>
    <lineage>
        <taxon>Bacteria</taxon>
        <taxon>Bacillati</taxon>
        <taxon>Actinomycetota</taxon>
        <taxon>Actinomycetes</taxon>
        <taxon>Micrococcales</taxon>
        <taxon>Microbacteriaceae</taxon>
        <taxon>Microcella</taxon>
    </lineage>
</organism>
<evidence type="ECO:0000313" key="5">
    <source>
        <dbReference type="Proteomes" id="UP000292408"/>
    </source>
</evidence>
<keyword evidence="2" id="KW-1133">Transmembrane helix</keyword>
<feature type="compositionally biased region" description="Basic and acidic residues" evidence="1">
    <location>
        <begin position="181"/>
        <end position="191"/>
    </location>
</feature>
<evidence type="ECO:0000313" key="4">
    <source>
        <dbReference type="EMBL" id="RZT62423.1"/>
    </source>
</evidence>
<evidence type="ECO:0000256" key="1">
    <source>
        <dbReference type="SAM" id="MobiDB-lite"/>
    </source>
</evidence>
<proteinExistence type="predicted"/>
<dbReference type="InterPro" id="IPR002881">
    <property type="entry name" value="DUF58"/>
</dbReference>
<reference evidence="4 5" key="1">
    <citation type="journal article" date="2015" name="Stand. Genomic Sci.">
        <title>Genomic Encyclopedia of Bacterial and Archaeal Type Strains, Phase III: the genomes of soil and plant-associated and newly described type strains.</title>
        <authorList>
            <person name="Whitman W.B."/>
            <person name="Woyke T."/>
            <person name="Klenk H.P."/>
            <person name="Zhou Y."/>
            <person name="Lilburn T.G."/>
            <person name="Beck B.J."/>
            <person name="De Vos P."/>
            <person name="Vandamme P."/>
            <person name="Eisen J.A."/>
            <person name="Garrity G."/>
            <person name="Hugenholtz P."/>
            <person name="Kyrpides N.C."/>
        </authorList>
    </citation>
    <scope>NUCLEOTIDE SEQUENCE [LARGE SCALE GENOMIC DNA]</scope>
    <source>
        <strain evidence="4 5">AC4r</strain>
    </source>
</reference>
<dbReference type="PANTHER" id="PTHR34351:SF1">
    <property type="entry name" value="SLR1927 PROTEIN"/>
    <property type="match status" value="1"/>
</dbReference>
<keyword evidence="5" id="KW-1185">Reference proteome</keyword>
<dbReference type="PANTHER" id="PTHR34351">
    <property type="entry name" value="SLR1927 PROTEIN-RELATED"/>
    <property type="match status" value="1"/>
</dbReference>
<comment type="caution">
    <text evidence="4">The sequence shown here is derived from an EMBL/GenBank/DDBJ whole genome shotgun (WGS) entry which is preliminary data.</text>
</comment>